<dbReference type="Pfam" id="PF00805">
    <property type="entry name" value="Pentapeptide"/>
    <property type="match status" value="1"/>
</dbReference>
<protein>
    <submittedName>
        <fullName evidence="1">Pentapeptide repeat-containing protein</fullName>
    </submittedName>
</protein>
<dbReference type="EMBL" id="SAXA01000007">
    <property type="protein sequence ID" value="RXQ94525.1"/>
    <property type="molecule type" value="Genomic_DNA"/>
</dbReference>
<proteinExistence type="predicted"/>
<dbReference type="PANTHER" id="PTHR42999">
    <property type="entry name" value="ANTIBIOTIC RESISTANCE PROTEIN MCBG"/>
    <property type="match status" value="1"/>
</dbReference>
<sequence>MTIEIKTHEKKLFTNIDYTGKTLRDREFYKCKFVACIFERSDLIGNSFEDCTFENCNFSMTKVKGAGFRNATFKGCKILGVDFSECNKFMFSFSFYDCHLDYSTFFGTRLMKTKFDKCSLKETDFTEVNLSASIFSDCDLTNAVFLNTILEKVDFRTAKNYSIDPESNKLKKAKFSAFNLEGLLYKYQLDIDYSS</sequence>
<dbReference type="OrthoDB" id="67652at2"/>
<organism evidence="1 2">
    <name type="scientific">Ancylomarina salipaludis</name>
    <dbReference type="NCBI Taxonomy" id="2501299"/>
    <lineage>
        <taxon>Bacteria</taxon>
        <taxon>Pseudomonadati</taxon>
        <taxon>Bacteroidota</taxon>
        <taxon>Bacteroidia</taxon>
        <taxon>Marinilabiliales</taxon>
        <taxon>Marinifilaceae</taxon>
        <taxon>Ancylomarina</taxon>
    </lineage>
</organism>
<gene>
    <name evidence="1" type="ORF">EO244_09610</name>
</gene>
<dbReference type="AlphaFoldDB" id="A0A4Q1JMJ9"/>
<reference evidence="1 2" key="1">
    <citation type="submission" date="2019-01" db="EMBL/GenBank/DDBJ databases">
        <title>Ancylomarina salipaludis sp. nov., isolated from a salt marsh.</title>
        <authorList>
            <person name="Yoon J.-H."/>
        </authorList>
    </citation>
    <scope>NUCLEOTIDE SEQUENCE [LARGE SCALE GENOMIC DNA]</scope>
    <source>
        <strain evidence="1 2">SHSM-M15</strain>
    </source>
</reference>
<dbReference type="Gene3D" id="2.160.20.80">
    <property type="entry name" value="E3 ubiquitin-protein ligase SopA"/>
    <property type="match status" value="1"/>
</dbReference>
<dbReference type="InterPro" id="IPR001646">
    <property type="entry name" value="5peptide_repeat"/>
</dbReference>
<dbReference type="Pfam" id="PF13599">
    <property type="entry name" value="Pentapeptide_4"/>
    <property type="match status" value="1"/>
</dbReference>
<name>A0A4Q1JMJ9_9BACT</name>
<keyword evidence="2" id="KW-1185">Reference proteome</keyword>
<accession>A0A4Q1JMJ9</accession>
<evidence type="ECO:0000313" key="1">
    <source>
        <dbReference type="EMBL" id="RXQ94525.1"/>
    </source>
</evidence>
<comment type="caution">
    <text evidence="1">The sequence shown here is derived from an EMBL/GenBank/DDBJ whole genome shotgun (WGS) entry which is preliminary data.</text>
</comment>
<dbReference type="SUPFAM" id="SSF141571">
    <property type="entry name" value="Pentapeptide repeat-like"/>
    <property type="match status" value="1"/>
</dbReference>
<dbReference type="InterPro" id="IPR052949">
    <property type="entry name" value="PA_immunity-related"/>
</dbReference>
<dbReference type="PANTHER" id="PTHR42999:SF1">
    <property type="entry name" value="PENTAPEPTIDE REPEAT-CONTAINING PROTEIN"/>
    <property type="match status" value="1"/>
</dbReference>
<dbReference type="Proteomes" id="UP000289703">
    <property type="component" value="Unassembled WGS sequence"/>
</dbReference>
<evidence type="ECO:0000313" key="2">
    <source>
        <dbReference type="Proteomes" id="UP000289703"/>
    </source>
</evidence>
<dbReference type="RefSeq" id="WP_129254452.1">
    <property type="nucleotide sequence ID" value="NZ_SAXA01000007.1"/>
</dbReference>